<dbReference type="EC" id="1.14.19.9" evidence="3"/>
<dbReference type="InterPro" id="IPR006905">
    <property type="entry name" value="Flavin_halogenase"/>
</dbReference>
<feature type="binding site" evidence="2">
    <location>
        <begin position="20"/>
        <end position="23"/>
    </location>
    <ligand>
        <name>FAD</name>
        <dbReference type="ChEBI" id="CHEBI:57692"/>
    </ligand>
</feature>
<dbReference type="InterPro" id="IPR033856">
    <property type="entry name" value="Trp_halogen"/>
</dbReference>
<feature type="active site" evidence="1">
    <location>
        <position position="89"/>
    </location>
</feature>
<dbReference type="AlphaFoldDB" id="A0A1C9W7M8"/>
<dbReference type="PATRIC" id="fig|1769779.3.peg.1714"/>
<dbReference type="Proteomes" id="UP000095672">
    <property type="component" value="Chromosome"/>
</dbReference>
<organism evidence="3 4">
    <name type="scientific">Microbulbifer aggregans</name>
    <dbReference type="NCBI Taxonomy" id="1769779"/>
    <lineage>
        <taxon>Bacteria</taxon>
        <taxon>Pseudomonadati</taxon>
        <taxon>Pseudomonadota</taxon>
        <taxon>Gammaproteobacteria</taxon>
        <taxon>Cellvibrionales</taxon>
        <taxon>Microbulbiferaceae</taxon>
        <taxon>Microbulbifer</taxon>
    </lineage>
</organism>
<feature type="binding site" evidence="2">
    <location>
        <position position="198"/>
    </location>
    <ligand>
        <name>FAD</name>
        <dbReference type="ChEBI" id="CHEBI:57692"/>
    </ligand>
</feature>
<feature type="binding site" evidence="2">
    <location>
        <position position="363"/>
    </location>
    <ligand>
        <name>L-tryptophan</name>
        <dbReference type="ChEBI" id="CHEBI:57912"/>
    </ligand>
</feature>
<dbReference type="Gene3D" id="3.50.50.60">
    <property type="entry name" value="FAD/NAD(P)-binding domain"/>
    <property type="match status" value="1"/>
</dbReference>
<accession>A0A1C9W7M8</accession>
<protein>
    <submittedName>
        <fullName evidence="3">Flavin-dependent tryptophan halogenase RebH</fullName>
        <ecNumber evidence="3">1.14.19.9</ecNumber>
    </submittedName>
</protein>
<feature type="binding site" evidence="2">
    <location>
        <position position="89"/>
    </location>
    <ligand>
        <name>7-chloro-L-tryptophan</name>
        <dbReference type="ChEBI" id="CHEBI:58713"/>
    </ligand>
</feature>
<dbReference type="SUPFAM" id="SSF51905">
    <property type="entry name" value="FAD/NAD(P)-binding domain"/>
    <property type="match status" value="1"/>
</dbReference>
<dbReference type="GO" id="GO:0000166">
    <property type="term" value="F:nucleotide binding"/>
    <property type="evidence" value="ECO:0007669"/>
    <property type="project" value="UniProtKB-KW"/>
</dbReference>
<dbReference type="InterPro" id="IPR050816">
    <property type="entry name" value="Flavin-dep_Halogenase_NPB"/>
</dbReference>
<evidence type="ECO:0000256" key="1">
    <source>
        <dbReference type="PIRSR" id="PIRSR011396-1"/>
    </source>
</evidence>
<dbReference type="InterPro" id="IPR036188">
    <property type="entry name" value="FAD/NAD-bd_sf"/>
</dbReference>
<dbReference type="PANTHER" id="PTHR43747">
    <property type="entry name" value="FAD-BINDING PROTEIN"/>
    <property type="match status" value="1"/>
</dbReference>
<dbReference type="EMBL" id="CP014143">
    <property type="protein sequence ID" value="AOS97145.1"/>
    <property type="molecule type" value="Genomic_DNA"/>
</dbReference>
<keyword evidence="2" id="KW-0274">FAD</keyword>
<dbReference type="Pfam" id="PF04820">
    <property type="entry name" value="Trp_halogenase"/>
    <property type="match status" value="1"/>
</dbReference>
<sequence length="526" mass="59066">MHPVSFMRNTAVKKVVIVGGGSAGWLTAGVLAAEYAAGGDHPLQITLVESPDVPTIGVGEGTWPSMRGTLKRIGISETEFLLRCDASFKQGTRFIGWRQGGEATDGDEYCHPFTAPAGFHQQNPEPFWQPHRDEMPFGDAVCPQGHISRLHLAPKQLTTPEYAFNLNYGYHLDAGKFAELLQDHCTGCLGVEHLRERVTRIANDQNGYITALHLDSGGSIEGDLFVDCSGARSLLLGDHYGIGIFDQQGVLFNDSALAVQMPYAEEDAPIESCTLSTARENGWIWDIALPTRRGVGYTYSGSHTSDSEAELVLSQYLRMTPAANREKAPELRKISFRPGYREQFWHKNCVAIGMAAGFIEPLEASALVLVEQSAKMLAEQLPPNREVMQAVAVRFNRKLSHHWQRIIEFLKLHYVLSERRDSSYWKDHRDPNGIPGRLADSLSLWRCRSPWVEDSEVADELFPAASYQYVLYGMGFVTDPLPWAMRPEKEQIARKQFHDTIQSRERLQRSLPSNRELLQRMRLAVR</sequence>
<evidence type="ECO:0000313" key="4">
    <source>
        <dbReference type="Proteomes" id="UP000095672"/>
    </source>
</evidence>
<dbReference type="KEGG" id="micc:AUP74_01714"/>
<proteinExistence type="predicted"/>
<dbReference type="STRING" id="1769779.AUP74_01714"/>
<dbReference type="PIRSF" id="PIRSF011396">
    <property type="entry name" value="Trp_halogenase"/>
    <property type="match status" value="1"/>
</dbReference>
<reference evidence="4" key="1">
    <citation type="submission" date="2016-01" db="EMBL/GenBank/DDBJ databases">
        <title>Complete genome sequence of Microbulbifer sp. CCB-MM1, a halophile isolated from Matang Mangrove Forest, Perak.</title>
        <authorList>
            <person name="Moh T.H."/>
            <person name="Dinesh B."/>
            <person name="Lau N.-S."/>
            <person name="Go F."/>
            <person name="Alexander Chong S.-C."/>
        </authorList>
    </citation>
    <scope>NUCLEOTIDE SEQUENCE [LARGE SCALE GENOMIC DNA]</scope>
    <source>
        <strain evidence="4">CCB-MM1</strain>
    </source>
</reference>
<evidence type="ECO:0000256" key="2">
    <source>
        <dbReference type="PIRSR" id="PIRSR011396-2"/>
    </source>
</evidence>
<name>A0A1C9W7M8_9GAMM</name>
<keyword evidence="3" id="KW-0560">Oxidoreductase</keyword>
<keyword evidence="2" id="KW-0547">Nucleotide-binding</keyword>
<keyword evidence="4" id="KW-1185">Reference proteome</keyword>
<gene>
    <name evidence="3" type="primary">rebH_6</name>
    <name evidence="3" type="ORF">AUP74_01714</name>
</gene>
<dbReference type="GO" id="GO:0004497">
    <property type="term" value="F:monooxygenase activity"/>
    <property type="evidence" value="ECO:0007669"/>
    <property type="project" value="InterPro"/>
</dbReference>
<dbReference type="PANTHER" id="PTHR43747:SF4">
    <property type="entry name" value="FLAVIN-DEPENDENT TRYPTOPHAN HALOGENASE"/>
    <property type="match status" value="1"/>
</dbReference>
<keyword evidence="2" id="KW-0285">Flavoprotein</keyword>
<evidence type="ECO:0000313" key="3">
    <source>
        <dbReference type="EMBL" id="AOS97145.1"/>
    </source>
</evidence>